<protein>
    <recommendedName>
        <fullName evidence="3">Retrotransposon Copia-like N-terminal domain-containing protein</fullName>
    </recommendedName>
</protein>
<evidence type="ECO:0008006" key="3">
    <source>
        <dbReference type="Google" id="ProtNLM"/>
    </source>
</evidence>
<dbReference type="Proteomes" id="UP000297245">
    <property type="component" value="Unassembled WGS sequence"/>
</dbReference>
<keyword evidence="2" id="KW-1185">Reference proteome</keyword>
<dbReference type="OrthoDB" id="3051833at2759"/>
<accession>A0A4S8MIB1</accession>
<dbReference type="EMBL" id="ML179080">
    <property type="protein sequence ID" value="THV02119.1"/>
    <property type="molecule type" value="Genomic_DNA"/>
</dbReference>
<dbReference type="AlphaFoldDB" id="A0A4S8MIB1"/>
<proteinExistence type="predicted"/>
<dbReference type="Pfam" id="PF14223">
    <property type="entry name" value="Retrotran_gag_2"/>
    <property type="match status" value="1"/>
</dbReference>
<evidence type="ECO:0000313" key="1">
    <source>
        <dbReference type="EMBL" id="THV02119.1"/>
    </source>
</evidence>
<name>A0A4S8MIB1_DENBC</name>
<sequence length="286" mass="32409">MCIFASSEFFKHWVHEVWLSDMSVVTYSDRRESPRTHTVHRTKDLMQGQLPPRRNFIFYDMAKDSEMTKLQGDSNYGAWELCARVAARSAGLLDTILGIDEQPTTGPNSKLYKVWKNRRDAATELIVKRMEDTTLTHVRGYEENPAGLWVHLASLYADSGVGAAIRLLREFAAVKYRGGVDDMAKVMGRIRNFKDLITTLKNSKEPLMIYDVEIALIRRARNLKDDGNATSSGGVTDCFREGGGKEGQYPQWYLDLRKKRDEEETTAATATTATTATNGRMKTYVF</sequence>
<reference evidence="1 2" key="1">
    <citation type="journal article" date="2019" name="Nat. Ecol. Evol.">
        <title>Megaphylogeny resolves global patterns of mushroom evolution.</title>
        <authorList>
            <person name="Varga T."/>
            <person name="Krizsan K."/>
            <person name="Foldi C."/>
            <person name="Dima B."/>
            <person name="Sanchez-Garcia M."/>
            <person name="Sanchez-Ramirez S."/>
            <person name="Szollosi G.J."/>
            <person name="Szarkandi J.G."/>
            <person name="Papp V."/>
            <person name="Albert L."/>
            <person name="Andreopoulos W."/>
            <person name="Angelini C."/>
            <person name="Antonin V."/>
            <person name="Barry K.W."/>
            <person name="Bougher N.L."/>
            <person name="Buchanan P."/>
            <person name="Buyck B."/>
            <person name="Bense V."/>
            <person name="Catcheside P."/>
            <person name="Chovatia M."/>
            <person name="Cooper J."/>
            <person name="Damon W."/>
            <person name="Desjardin D."/>
            <person name="Finy P."/>
            <person name="Geml J."/>
            <person name="Haridas S."/>
            <person name="Hughes K."/>
            <person name="Justo A."/>
            <person name="Karasinski D."/>
            <person name="Kautmanova I."/>
            <person name="Kiss B."/>
            <person name="Kocsube S."/>
            <person name="Kotiranta H."/>
            <person name="LaButti K.M."/>
            <person name="Lechner B.E."/>
            <person name="Liimatainen K."/>
            <person name="Lipzen A."/>
            <person name="Lukacs Z."/>
            <person name="Mihaltcheva S."/>
            <person name="Morgado L.N."/>
            <person name="Niskanen T."/>
            <person name="Noordeloos M.E."/>
            <person name="Ohm R.A."/>
            <person name="Ortiz-Santana B."/>
            <person name="Ovrebo C."/>
            <person name="Racz N."/>
            <person name="Riley R."/>
            <person name="Savchenko A."/>
            <person name="Shiryaev A."/>
            <person name="Soop K."/>
            <person name="Spirin V."/>
            <person name="Szebenyi C."/>
            <person name="Tomsovsky M."/>
            <person name="Tulloss R.E."/>
            <person name="Uehling J."/>
            <person name="Grigoriev I.V."/>
            <person name="Vagvolgyi C."/>
            <person name="Papp T."/>
            <person name="Martin F.M."/>
            <person name="Miettinen O."/>
            <person name="Hibbett D.S."/>
            <person name="Nagy L.G."/>
        </authorList>
    </citation>
    <scope>NUCLEOTIDE SEQUENCE [LARGE SCALE GENOMIC DNA]</scope>
    <source>
        <strain evidence="1 2">CBS 962.96</strain>
    </source>
</reference>
<gene>
    <name evidence="1" type="ORF">K435DRAFT_792787</name>
</gene>
<organism evidence="1 2">
    <name type="scientific">Dendrothele bispora (strain CBS 962.96)</name>
    <dbReference type="NCBI Taxonomy" id="1314807"/>
    <lineage>
        <taxon>Eukaryota</taxon>
        <taxon>Fungi</taxon>
        <taxon>Dikarya</taxon>
        <taxon>Basidiomycota</taxon>
        <taxon>Agaricomycotina</taxon>
        <taxon>Agaricomycetes</taxon>
        <taxon>Agaricomycetidae</taxon>
        <taxon>Agaricales</taxon>
        <taxon>Agaricales incertae sedis</taxon>
        <taxon>Dendrothele</taxon>
    </lineage>
</organism>
<evidence type="ECO:0000313" key="2">
    <source>
        <dbReference type="Proteomes" id="UP000297245"/>
    </source>
</evidence>